<evidence type="ECO:0000313" key="1">
    <source>
        <dbReference type="EMBL" id="CAA6811858.1"/>
    </source>
</evidence>
<proteinExistence type="predicted"/>
<organism evidence="1">
    <name type="scientific">uncultured Sulfurovum sp</name>
    <dbReference type="NCBI Taxonomy" id="269237"/>
    <lineage>
        <taxon>Bacteria</taxon>
        <taxon>Pseudomonadati</taxon>
        <taxon>Campylobacterota</taxon>
        <taxon>Epsilonproteobacteria</taxon>
        <taxon>Campylobacterales</taxon>
        <taxon>Sulfurovaceae</taxon>
        <taxon>Sulfurovum</taxon>
        <taxon>environmental samples</taxon>
    </lineage>
</organism>
<dbReference type="EMBL" id="CACVAR010000208">
    <property type="protein sequence ID" value="CAA6811858.1"/>
    <property type="molecule type" value="Genomic_DNA"/>
</dbReference>
<reference evidence="1" key="1">
    <citation type="submission" date="2020-01" db="EMBL/GenBank/DDBJ databases">
        <authorList>
            <person name="Meier V. D."/>
            <person name="Meier V D."/>
        </authorList>
    </citation>
    <scope>NUCLEOTIDE SEQUENCE</scope>
    <source>
        <strain evidence="1">HLG_WM_MAG_03</strain>
    </source>
</reference>
<dbReference type="AlphaFoldDB" id="A0A6S6SND2"/>
<sequence>MTFANELSREIIQEHQHKFKIIPTILLNNLDEDAMLAAEEFIDEMVEGQKYIRAESVRLVSERNLKNRAFKALKKNKTLADSFINVDGKAFLKNDDYEHDLAAGFINEDGKIIPRCGLILTSFLDMVAKFANDRLHQKSDADVLFISFSEQFHEYQRVRLGVDIYSQTHKNATIHPIVMHWSYNIDEMLTSYRECNTQAWHEVEL</sequence>
<name>A0A6S6SND2_9BACT</name>
<gene>
    <name evidence="1" type="ORF">HELGO_WM16253</name>
</gene>
<protein>
    <submittedName>
        <fullName evidence="1">Uncharacterized protein</fullName>
    </submittedName>
</protein>
<accession>A0A6S6SND2</accession>